<evidence type="ECO:0000256" key="5">
    <source>
        <dbReference type="RuleBase" id="RU363041"/>
    </source>
</evidence>
<organism evidence="6 7">
    <name type="scientific">Staphylococcus pasteuri_A</name>
    <dbReference type="NCBI Taxonomy" id="3062664"/>
    <lineage>
        <taxon>Bacteria</taxon>
        <taxon>Bacillati</taxon>
        <taxon>Bacillota</taxon>
        <taxon>Bacilli</taxon>
        <taxon>Bacillales</taxon>
        <taxon>Staphylococcaceae</taxon>
        <taxon>Staphylococcus</taxon>
    </lineage>
</organism>
<evidence type="ECO:0000256" key="3">
    <source>
        <dbReference type="ARBA" id="ARBA00022989"/>
    </source>
</evidence>
<keyword evidence="5" id="KW-1003">Cell membrane</keyword>
<dbReference type="AlphaFoldDB" id="A0AAW7YWG7"/>
<evidence type="ECO:0000256" key="2">
    <source>
        <dbReference type="ARBA" id="ARBA00022692"/>
    </source>
</evidence>
<comment type="caution">
    <text evidence="6">The sequence shown here is derived from an EMBL/GenBank/DDBJ whole genome shotgun (WGS) entry which is preliminary data.</text>
</comment>
<feature type="non-terminal residue" evidence="6">
    <location>
        <position position="83"/>
    </location>
</feature>
<accession>A0AAW7YWG7</accession>
<evidence type="ECO:0000313" key="6">
    <source>
        <dbReference type="EMBL" id="MDO6575413.1"/>
    </source>
</evidence>
<keyword evidence="2 5" id="KW-0812">Transmembrane</keyword>
<sequence>QYTIGFGLAVIAAPLLFLLSPVYVPGPVVIVALVVSTLSAFEHRASISFKGLTAAILGRIPGSIAGGALLLWADLSKLSFWLG</sequence>
<feature type="transmembrane region" description="Helical" evidence="5">
    <location>
        <begin position="6"/>
        <end position="35"/>
    </location>
</feature>
<dbReference type="Proteomes" id="UP001170310">
    <property type="component" value="Unassembled WGS sequence"/>
</dbReference>
<dbReference type="RefSeq" id="WP_303522485.1">
    <property type="nucleotide sequence ID" value="NZ_JAUOQO010000637.1"/>
</dbReference>
<comment type="subcellular location">
    <subcellularLocation>
        <location evidence="5">Cell membrane</location>
        <topology evidence="5">Multi-pass membrane protein</topology>
    </subcellularLocation>
    <subcellularLocation>
        <location evidence="1">Membrane</location>
        <topology evidence="1">Multi-pass membrane protein</topology>
    </subcellularLocation>
</comment>
<feature type="non-terminal residue" evidence="6">
    <location>
        <position position="1"/>
    </location>
</feature>
<dbReference type="Pfam" id="PF01925">
    <property type="entry name" value="TauE"/>
    <property type="match status" value="1"/>
</dbReference>
<evidence type="ECO:0000256" key="1">
    <source>
        <dbReference type="ARBA" id="ARBA00004141"/>
    </source>
</evidence>
<dbReference type="EMBL" id="JAUOQO010000637">
    <property type="protein sequence ID" value="MDO6575413.1"/>
    <property type="molecule type" value="Genomic_DNA"/>
</dbReference>
<proteinExistence type="inferred from homology"/>
<evidence type="ECO:0000256" key="4">
    <source>
        <dbReference type="ARBA" id="ARBA00023136"/>
    </source>
</evidence>
<dbReference type="GO" id="GO:0005886">
    <property type="term" value="C:plasma membrane"/>
    <property type="evidence" value="ECO:0007669"/>
    <property type="project" value="UniProtKB-SubCell"/>
</dbReference>
<comment type="similarity">
    <text evidence="5">Belongs to the 4-toluene sulfonate uptake permease (TSUP) (TC 2.A.102) family.</text>
</comment>
<evidence type="ECO:0000313" key="7">
    <source>
        <dbReference type="Proteomes" id="UP001170310"/>
    </source>
</evidence>
<reference evidence="6" key="1">
    <citation type="submission" date="2023-07" db="EMBL/GenBank/DDBJ databases">
        <title>Genome content predicts the carbon catabolic preferences of heterotrophic bacteria.</title>
        <authorList>
            <person name="Gralka M."/>
        </authorList>
    </citation>
    <scope>NUCLEOTIDE SEQUENCE</scope>
    <source>
        <strain evidence="6">E2R20</strain>
    </source>
</reference>
<keyword evidence="7" id="KW-1185">Reference proteome</keyword>
<keyword evidence="3 5" id="KW-1133">Transmembrane helix</keyword>
<feature type="transmembrane region" description="Helical" evidence="5">
    <location>
        <begin position="47"/>
        <end position="73"/>
    </location>
</feature>
<gene>
    <name evidence="6" type="ORF">Q4528_14955</name>
</gene>
<name>A0AAW7YWG7_9STAP</name>
<dbReference type="InterPro" id="IPR002781">
    <property type="entry name" value="TM_pro_TauE-like"/>
</dbReference>
<keyword evidence="4 5" id="KW-0472">Membrane</keyword>
<protein>
    <recommendedName>
        <fullName evidence="5">Probable membrane transporter protein</fullName>
    </recommendedName>
</protein>